<evidence type="ECO:0000256" key="7">
    <source>
        <dbReference type="ARBA" id="ARBA00023069"/>
    </source>
</evidence>
<organism evidence="11 12">
    <name type="scientific">Kipferlia bialata</name>
    <dbReference type="NCBI Taxonomy" id="797122"/>
    <lineage>
        <taxon>Eukaryota</taxon>
        <taxon>Metamonada</taxon>
        <taxon>Carpediemonas-like organisms</taxon>
        <taxon>Kipferlia</taxon>
    </lineage>
</organism>
<dbReference type="GO" id="GO:0031514">
    <property type="term" value="C:motile cilium"/>
    <property type="evidence" value="ECO:0007669"/>
    <property type="project" value="UniProtKB-SubCell"/>
</dbReference>
<name>A0A9K3D2I4_9EUKA</name>
<evidence type="ECO:0000256" key="6">
    <source>
        <dbReference type="ARBA" id="ARBA00022846"/>
    </source>
</evidence>
<evidence type="ECO:0000256" key="1">
    <source>
        <dbReference type="ARBA" id="ARBA00004230"/>
    </source>
</evidence>
<proteinExistence type="predicted"/>
<evidence type="ECO:0000313" key="11">
    <source>
        <dbReference type="EMBL" id="GIQ87496.1"/>
    </source>
</evidence>
<accession>A0A9K3D2I4</accession>
<dbReference type="GO" id="GO:0045504">
    <property type="term" value="F:dynein heavy chain binding"/>
    <property type="evidence" value="ECO:0007669"/>
    <property type="project" value="TreeGrafter"/>
</dbReference>
<comment type="subcellular location">
    <subcellularLocation>
        <location evidence="1">Cell projection</location>
        <location evidence="1">Cilium</location>
        <location evidence="1">Flagellum</location>
    </subcellularLocation>
    <subcellularLocation>
        <location evidence="2">Cytoplasm</location>
        <location evidence="2">Cytoskeleton</location>
        <location evidence="2">Cilium axoneme</location>
    </subcellularLocation>
    <subcellularLocation>
        <location evidence="10">Dynein axonemal particle</location>
    </subcellularLocation>
</comment>
<dbReference type="OrthoDB" id="366230at2759"/>
<feature type="non-terminal residue" evidence="11">
    <location>
        <position position="378"/>
    </location>
</feature>
<protein>
    <submittedName>
        <fullName evidence="11">Uncharacterized protein</fullName>
    </submittedName>
</protein>
<dbReference type="InterPro" id="IPR050687">
    <property type="entry name" value="Dynein_IC"/>
</dbReference>
<keyword evidence="5" id="KW-0677">Repeat</keyword>
<evidence type="ECO:0000256" key="5">
    <source>
        <dbReference type="ARBA" id="ARBA00022737"/>
    </source>
</evidence>
<evidence type="ECO:0000256" key="8">
    <source>
        <dbReference type="ARBA" id="ARBA00023212"/>
    </source>
</evidence>
<sequence>VSKEKQSQREAETDQLGAVALWRPSNPSHPCGVALVPFGVRSLLVYVNGTVVVGGSTGQVWVLSNLARDGASGDGTNSIQLDSDEFVEPVLTSASISHIDTVTGLGWSMSDAGLLDSVKARQTRPDVADNDVILTCSTDGRVLELSLNKGLEGRQVLQLVPVGPHPVAVGGKKRGVRSGAISQGLGLSVCPGDSSSYLVCTDDGHVHRASRTYSEQYLQSYSVGGAAHSVHWNPFVHDTFAVGTTGGVAYIFGTESSEPRITVRSTQGEPISQVVWSPHVSTLLALVSRSGKVELFDLSQSSVQPLVVVDAPVEGDIPFFVTFSDELPLVAIGYRNGIVSMYRISGLEPFMVAMEVDRSAAIVHEGERLLALLVNEKE</sequence>
<evidence type="ECO:0000256" key="9">
    <source>
        <dbReference type="ARBA" id="ARBA00023273"/>
    </source>
</evidence>
<evidence type="ECO:0000313" key="12">
    <source>
        <dbReference type="Proteomes" id="UP000265618"/>
    </source>
</evidence>
<comment type="caution">
    <text evidence="11">The sequence shown here is derived from an EMBL/GenBank/DDBJ whole genome shotgun (WGS) entry which is preliminary data.</text>
</comment>
<dbReference type="Gene3D" id="2.130.10.10">
    <property type="entry name" value="YVTN repeat-like/Quinoprotein amine dehydrogenase"/>
    <property type="match status" value="1"/>
</dbReference>
<dbReference type="PANTHER" id="PTHR12442:SF12">
    <property type="entry name" value="DYNEIN AXONEMAL INTERMEDIATE CHAIN 4"/>
    <property type="match status" value="1"/>
</dbReference>
<dbReference type="PANTHER" id="PTHR12442">
    <property type="entry name" value="DYNEIN INTERMEDIATE CHAIN"/>
    <property type="match status" value="1"/>
</dbReference>
<dbReference type="GO" id="GO:0003341">
    <property type="term" value="P:cilium movement"/>
    <property type="evidence" value="ECO:0007669"/>
    <property type="project" value="TreeGrafter"/>
</dbReference>
<keyword evidence="9" id="KW-0966">Cell projection</keyword>
<dbReference type="GO" id="GO:0045503">
    <property type="term" value="F:dynein light chain binding"/>
    <property type="evidence" value="ECO:0007669"/>
    <property type="project" value="TreeGrafter"/>
</dbReference>
<evidence type="ECO:0000256" key="2">
    <source>
        <dbReference type="ARBA" id="ARBA00004430"/>
    </source>
</evidence>
<dbReference type="AlphaFoldDB" id="A0A9K3D2I4"/>
<keyword evidence="12" id="KW-1185">Reference proteome</keyword>
<dbReference type="EMBL" id="BDIP01003275">
    <property type="protein sequence ID" value="GIQ87496.1"/>
    <property type="molecule type" value="Genomic_DNA"/>
</dbReference>
<keyword evidence="8" id="KW-0206">Cytoskeleton</keyword>
<evidence type="ECO:0000256" key="10">
    <source>
        <dbReference type="ARBA" id="ARBA00024190"/>
    </source>
</evidence>
<evidence type="ECO:0000256" key="3">
    <source>
        <dbReference type="ARBA" id="ARBA00022490"/>
    </source>
</evidence>
<keyword evidence="3" id="KW-0963">Cytoplasm</keyword>
<dbReference type="GO" id="GO:0120293">
    <property type="term" value="C:dynein axonemal particle"/>
    <property type="evidence" value="ECO:0007669"/>
    <property type="project" value="UniProtKB-SubCell"/>
</dbReference>
<keyword evidence="7" id="KW-0969">Cilium</keyword>
<dbReference type="InterPro" id="IPR015943">
    <property type="entry name" value="WD40/YVTN_repeat-like_dom_sf"/>
</dbReference>
<keyword evidence="4" id="KW-0853">WD repeat</keyword>
<dbReference type="Proteomes" id="UP000265618">
    <property type="component" value="Unassembled WGS sequence"/>
</dbReference>
<reference evidence="11 12" key="1">
    <citation type="journal article" date="2018" name="PLoS ONE">
        <title>The draft genome of Kipferlia bialata reveals reductive genome evolution in fornicate parasites.</title>
        <authorList>
            <person name="Tanifuji G."/>
            <person name="Takabayashi S."/>
            <person name="Kume K."/>
            <person name="Takagi M."/>
            <person name="Nakayama T."/>
            <person name="Kamikawa R."/>
            <person name="Inagaki Y."/>
            <person name="Hashimoto T."/>
        </authorList>
    </citation>
    <scope>NUCLEOTIDE SEQUENCE [LARGE SCALE GENOMIC DNA]</scope>
    <source>
        <strain evidence="11">NY0173</strain>
    </source>
</reference>
<dbReference type="InterPro" id="IPR036322">
    <property type="entry name" value="WD40_repeat_dom_sf"/>
</dbReference>
<evidence type="ECO:0000256" key="4">
    <source>
        <dbReference type="ARBA" id="ARBA00022574"/>
    </source>
</evidence>
<dbReference type="SUPFAM" id="SSF50978">
    <property type="entry name" value="WD40 repeat-like"/>
    <property type="match status" value="1"/>
</dbReference>
<dbReference type="GO" id="GO:0005858">
    <property type="term" value="C:axonemal dynein complex"/>
    <property type="evidence" value="ECO:0007669"/>
    <property type="project" value="TreeGrafter"/>
</dbReference>
<keyword evidence="6" id="KW-0282">Flagellum</keyword>
<gene>
    <name evidence="11" type="ORF">KIPB_009543</name>
</gene>